<feature type="compositionally biased region" description="Low complexity" evidence="1">
    <location>
        <begin position="126"/>
        <end position="137"/>
    </location>
</feature>
<sequence>MVRPMVLPTYAEVLDRAIIVEKDEEERKRYQDHKRHQNFQNEGSSRQKQHKVGPNKKSDEGNQRRPIPTCPACDKNHSREYWWKVTSSRYFNCKEVGHLKKDHPKLRTGANTVPVIGYGGRNAMPGGNKNRSGNSGSKSGGGNEQRR</sequence>
<gene>
    <name evidence="2" type="ORF">Acr_08g0002230</name>
</gene>
<dbReference type="EMBL" id="BJWL01000008">
    <property type="protein sequence ID" value="GFY91827.1"/>
    <property type="molecule type" value="Genomic_DNA"/>
</dbReference>
<dbReference type="OrthoDB" id="1936908at2759"/>
<proteinExistence type="predicted"/>
<name>A0A7J0F1Q0_9ERIC</name>
<feature type="region of interest" description="Disordered" evidence="1">
    <location>
        <begin position="24"/>
        <end position="75"/>
    </location>
</feature>
<feature type="region of interest" description="Disordered" evidence="1">
    <location>
        <begin position="104"/>
        <end position="147"/>
    </location>
</feature>
<dbReference type="Proteomes" id="UP000585474">
    <property type="component" value="Unassembled WGS sequence"/>
</dbReference>
<comment type="caution">
    <text evidence="2">The sequence shown here is derived from an EMBL/GenBank/DDBJ whole genome shotgun (WGS) entry which is preliminary data.</text>
</comment>
<organism evidence="2 3">
    <name type="scientific">Actinidia rufa</name>
    <dbReference type="NCBI Taxonomy" id="165716"/>
    <lineage>
        <taxon>Eukaryota</taxon>
        <taxon>Viridiplantae</taxon>
        <taxon>Streptophyta</taxon>
        <taxon>Embryophyta</taxon>
        <taxon>Tracheophyta</taxon>
        <taxon>Spermatophyta</taxon>
        <taxon>Magnoliopsida</taxon>
        <taxon>eudicotyledons</taxon>
        <taxon>Gunneridae</taxon>
        <taxon>Pentapetalae</taxon>
        <taxon>asterids</taxon>
        <taxon>Ericales</taxon>
        <taxon>Actinidiaceae</taxon>
        <taxon>Actinidia</taxon>
    </lineage>
</organism>
<dbReference type="AlphaFoldDB" id="A0A7J0F1Q0"/>
<feature type="compositionally biased region" description="Gly residues" evidence="1">
    <location>
        <begin position="138"/>
        <end position="147"/>
    </location>
</feature>
<protein>
    <submittedName>
        <fullName evidence="2">Uncharacterized protein</fullName>
    </submittedName>
</protein>
<reference evidence="2 3" key="1">
    <citation type="submission" date="2019-07" db="EMBL/GenBank/DDBJ databases">
        <title>De Novo Assembly of kiwifruit Actinidia rufa.</title>
        <authorList>
            <person name="Sugita-Konishi S."/>
            <person name="Sato K."/>
            <person name="Mori E."/>
            <person name="Abe Y."/>
            <person name="Kisaki G."/>
            <person name="Hamano K."/>
            <person name="Suezawa K."/>
            <person name="Otani M."/>
            <person name="Fukuda T."/>
            <person name="Manabe T."/>
            <person name="Gomi K."/>
            <person name="Tabuchi M."/>
            <person name="Akimitsu K."/>
            <person name="Kataoka I."/>
        </authorList>
    </citation>
    <scope>NUCLEOTIDE SEQUENCE [LARGE SCALE GENOMIC DNA]</scope>
    <source>
        <strain evidence="3">cv. Fuchu</strain>
    </source>
</reference>
<evidence type="ECO:0000256" key="1">
    <source>
        <dbReference type="SAM" id="MobiDB-lite"/>
    </source>
</evidence>
<accession>A0A7J0F1Q0</accession>
<evidence type="ECO:0000313" key="2">
    <source>
        <dbReference type="EMBL" id="GFY91827.1"/>
    </source>
</evidence>
<evidence type="ECO:0000313" key="3">
    <source>
        <dbReference type="Proteomes" id="UP000585474"/>
    </source>
</evidence>
<keyword evidence="3" id="KW-1185">Reference proteome</keyword>